<dbReference type="Gene3D" id="2.60.40.10">
    <property type="entry name" value="Immunoglobulins"/>
    <property type="match status" value="1"/>
</dbReference>
<dbReference type="eggNOG" id="ENOG50333IH">
    <property type="taxonomic scope" value="Bacteria"/>
</dbReference>
<evidence type="ECO:0000313" key="3">
    <source>
        <dbReference type="Proteomes" id="UP000006054"/>
    </source>
</evidence>
<evidence type="ECO:0000313" key="2">
    <source>
        <dbReference type="EMBL" id="AFM05237.1"/>
    </source>
</evidence>
<dbReference type="HOGENOM" id="CLU_122784_1_2_10"/>
<proteinExistence type="predicted"/>
<gene>
    <name evidence="2" type="ordered locus">Fleli_2886</name>
</gene>
<evidence type="ECO:0008006" key="4">
    <source>
        <dbReference type="Google" id="ProtNLM"/>
    </source>
</evidence>
<organism evidence="2 3">
    <name type="scientific">Bernardetia litoralis (strain ATCC 23117 / DSM 6794 / NBRC 15988 / NCIMB 1366 / Fx l1 / Sio-4)</name>
    <name type="common">Flexibacter litoralis</name>
    <dbReference type="NCBI Taxonomy" id="880071"/>
    <lineage>
        <taxon>Bacteria</taxon>
        <taxon>Pseudomonadati</taxon>
        <taxon>Bacteroidota</taxon>
        <taxon>Cytophagia</taxon>
        <taxon>Cytophagales</taxon>
        <taxon>Bernardetiaceae</taxon>
        <taxon>Bernardetia</taxon>
    </lineage>
</organism>
<accession>I4AMQ2</accession>
<sequence precursor="true">MQKQFFGFLFTLVTLSFLFAFSPAYNAISWTQTSIEFGKIEHNKPVTATYEFVNTGKTPLIIQSAKGSCGCTGVEFSKEAIPTGQSSNIKATFNAAKIGAFSKTVTVTITGENEPIVLRFNGEVVN</sequence>
<dbReference type="Proteomes" id="UP000006054">
    <property type="component" value="Chromosome"/>
</dbReference>
<dbReference type="RefSeq" id="WP_014798671.1">
    <property type="nucleotide sequence ID" value="NC_018018.1"/>
</dbReference>
<protein>
    <recommendedName>
        <fullName evidence="4">DUF1573 domain-containing protein</fullName>
    </recommendedName>
</protein>
<dbReference type="Pfam" id="PF07610">
    <property type="entry name" value="DUF1573"/>
    <property type="match status" value="1"/>
</dbReference>
<keyword evidence="1" id="KW-0732">Signal</keyword>
<name>I4AMQ2_BERLS</name>
<reference evidence="3" key="1">
    <citation type="submission" date="2012-06" db="EMBL/GenBank/DDBJ databases">
        <title>The complete genome of Flexibacter litoralis DSM 6794.</title>
        <authorList>
            <person name="Lucas S."/>
            <person name="Copeland A."/>
            <person name="Lapidus A."/>
            <person name="Glavina del Rio T."/>
            <person name="Dalin E."/>
            <person name="Tice H."/>
            <person name="Bruce D."/>
            <person name="Goodwin L."/>
            <person name="Pitluck S."/>
            <person name="Peters L."/>
            <person name="Ovchinnikova G."/>
            <person name="Lu M."/>
            <person name="Kyrpides N."/>
            <person name="Mavromatis K."/>
            <person name="Ivanova N."/>
            <person name="Brettin T."/>
            <person name="Detter J.C."/>
            <person name="Han C."/>
            <person name="Larimer F."/>
            <person name="Land M."/>
            <person name="Hauser L."/>
            <person name="Markowitz V."/>
            <person name="Cheng J.-F."/>
            <person name="Hugenholtz P."/>
            <person name="Woyke T."/>
            <person name="Wu D."/>
            <person name="Spring S."/>
            <person name="Lang E."/>
            <person name="Kopitz M."/>
            <person name="Brambilla E."/>
            <person name="Klenk H.-P."/>
            <person name="Eisen J.A."/>
        </authorList>
    </citation>
    <scope>NUCLEOTIDE SEQUENCE [LARGE SCALE GENOMIC DNA]</scope>
    <source>
        <strain evidence="3">ATCC 23117 / DSM 6794 / NBRC 15988 / NCIMB 1366 / Sio-4</strain>
    </source>
</reference>
<dbReference type="PANTHER" id="PTHR37833:SF1">
    <property type="entry name" value="SIGNAL PEPTIDE PROTEIN"/>
    <property type="match status" value="1"/>
</dbReference>
<dbReference type="EMBL" id="CP003345">
    <property type="protein sequence ID" value="AFM05237.1"/>
    <property type="molecule type" value="Genomic_DNA"/>
</dbReference>
<feature type="signal peptide" evidence="1">
    <location>
        <begin position="1"/>
        <end position="26"/>
    </location>
</feature>
<dbReference type="STRING" id="880071.Fleli_2886"/>
<dbReference type="PANTHER" id="PTHR37833">
    <property type="entry name" value="LIPOPROTEIN-RELATED"/>
    <property type="match status" value="1"/>
</dbReference>
<dbReference type="KEGG" id="fli:Fleli_2886"/>
<dbReference type="OrthoDB" id="826619at2"/>
<dbReference type="InterPro" id="IPR013783">
    <property type="entry name" value="Ig-like_fold"/>
</dbReference>
<feature type="chain" id="PRO_5003685575" description="DUF1573 domain-containing protein" evidence="1">
    <location>
        <begin position="27"/>
        <end position="126"/>
    </location>
</feature>
<keyword evidence="3" id="KW-1185">Reference proteome</keyword>
<dbReference type="AlphaFoldDB" id="I4AMQ2"/>
<evidence type="ECO:0000256" key="1">
    <source>
        <dbReference type="SAM" id="SignalP"/>
    </source>
</evidence>
<dbReference type="InterPro" id="IPR011467">
    <property type="entry name" value="DUF1573"/>
</dbReference>